<dbReference type="STRING" id="36818.BGK67_15050"/>
<dbReference type="EMBL" id="MEHK01000001">
    <property type="protein sequence ID" value="OEJ32469.1"/>
    <property type="molecule type" value="Genomic_DNA"/>
</dbReference>
<organism evidence="2 3">
    <name type="scientific">Streptomyces subrutilus</name>
    <dbReference type="NCBI Taxonomy" id="36818"/>
    <lineage>
        <taxon>Bacteria</taxon>
        <taxon>Bacillati</taxon>
        <taxon>Actinomycetota</taxon>
        <taxon>Actinomycetes</taxon>
        <taxon>Kitasatosporales</taxon>
        <taxon>Streptomycetaceae</taxon>
        <taxon>Streptomyces</taxon>
    </lineage>
</organism>
<dbReference type="Gene3D" id="1.10.260.40">
    <property type="entry name" value="lambda repressor-like DNA-binding domains"/>
    <property type="match status" value="1"/>
</dbReference>
<dbReference type="PROSITE" id="PS50943">
    <property type="entry name" value="HTH_CROC1"/>
    <property type="match status" value="1"/>
</dbReference>
<dbReference type="Proteomes" id="UP000095705">
    <property type="component" value="Unassembled WGS sequence"/>
</dbReference>
<comment type="caution">
    <text evidence="2">The sequence shown here is derived from an EMBL/GenBank/DDBJ whole genome shotgun (WGS) entry which is preliminary data.</text>
</comment>
<protein>
    <submittedName>
        <fullName evidence="2">Transcriptional regulator</fullName>
    </submittedName>
</protein>
<feature type="domain" description="HTH cro/C1-type" evidence="1">
    <location>
        <begin position="21"/>
        <end position="74"/>
    </location>
</feature>
<name>A0A1E5PSD8_9ACTN</name>
<dbReference type="Pfam" id="PF19054">
    <property type="entry name" value="DUF5753"/>
    <property type="match status" value="1"/>
</dbReference>
<dbReference type="GO" id="GO:0003677">
    <property type="term" value="F:DNA binding"/>
    <property type="evidence" value="ECO:0007669"/>
    <property type="project" value="InterPro"/>
</dbReference>
<dbReference type="AlphaFoldDB" id="A0A1E5PSD8"/>
<dbReference type="OrthoDB" id="5177600at2"/>
<evidence type="ECO:0000313" key="3">
    <source>
        <dbReference type="Proteomes" id="UP000095705"/>
    </source>
</evidence>
<dbReference type="InterPro" id="IPR001387">
    <property type="entry name" value="Cro/C1-type_HTH"/>
</dbReference>
<gene>
    <name evidence="2" type="ORF">BGK67_15050</name>
</gene>
<dbReference type="SUPFAM" id="SSF47413">
    <property type="entry name" value="lambda repressor-like DNA-binding domains"/>
    <property type="match status" value="1"/>
</dbReference>
<evidence type="ECO:0000313" key="2">
    <source>
        <dbReference type="EMBL" id="OEJ32469.1"/>
    </source>
</evidence>
<dbReference type="InterPro" id="IPR010982">
    <property type="entry name" value="Lambda_DNA-bd_dom_sf"/>
</dbReference>
<dbReference type="InterPro" id="IPR043917">
    <property type="entry name" value="DUF5753"/>
</dbReference>
<reference evidence="2 3" key="1">
    <citation type="submission" date="2016-08" db="EMBL/GenBank/DDBJ databases">
        <title>The complete genome of Streptomyces subrutilus 10-1-1.</title>
        <authorList>
            <person name="Chen X."/>
        </authorList>
    </citation>
    <scope>NUCLEOTIDE SEQUENCE [LARGE SCALE GENOMIC DNA]</scope>
    <source>
        <strain evidence="2 3">10-1-1</strain>
    </source>
</reference>
<accession>A0A1E5PSD8</accession>
<dbReference type="CDD" id="cd00093">
    <property type="entry name" value="HTH_XRE"/>
    <property type="match status" value="1"/>
</dbReference>
<evidence type="ECO:0000259" key="1">
    <source>
        <dbReference type="PROSITE" id="PS50943"/>
    </source>
</evidence>
<keyword evidence="3" id="KW-1185">Reference proteome</keyword>
<dbReference type="SMART" id="SM00530">
    <property type="entry name" value="HTH_XRE"/>
    <property type="match status" value="1"/>
</dbReference>
<proteinExistence type="predicted"/>
<sequence>MPPRKRVRPNATTMKMVGAMVAAARIAKNLTQKQLGERVRQDEETIASIEQGRRTLMPNVAELMDRHLGLPGLLAVAAHGMPERDPSPPWAEEYMDLEKRAIVLNWFEAMVIPGLLQTEDHVRALLRCRVPAFLPEEVDRLTARRLARMHILHRKHPPNLSFVISEAALCDRIGGDKVYAEQLRHLLVCMDLPHVTLQVLTLNQPHHAGLSGPFTMLETPEHEHIGYAEGQRSSKLVTDPDEVSIMAQRYAMLRTQALNTSETRGLLERMLGEL</sequence>
<dbReference type="Pfam" id="PF13560">
    <property type="entry name" value="HTH_31"/>
    <property type="match status" value="1"/>
</dbReference>